<name>A0A6A5TA56_9PLEO</name>
<proteinExistence type="predicted"/>
<keyword evidence="3" id="KW-1185">Reference proteome</keyword>
<dbReference type="AlphaFoldDB" id="A0A6A5TA56"/>
<sequence>MSAQQGTPRHIFAISVSTTQALLGILFTILCSADFSTLSGIVRRGVSRLPISGPLGHPALSGSCYLPHST</sequence>
<evidence type="ECO:0000313" key="3">
    <source>
        <dbReference type="Proteomes" id="UP000800035"/>
    </source>
</evidence>
<gene>
    <name evidence="2" type="ORF">CC80DRAFT_272442</name>
</gene>
<keyword evidence="1" id="KW-1133">Transmembrane helix</keyword>
<keyword evidence="1" id="KW-0812">Transmembrane</keyword>
<reference evidence="2" key="1">
    <citation type="journal article" date="2020" name="Stud. Mycol.">
        <title>101 Dothideomycetes genomes: a test case for predicting lifestyles and emergence of pathogens.</title>
        <authorList>
            <person name="Haridas S."/>
            <person name="Albert R."/>
            <person name="Binder M."/>
            <person name="Bloem J."/>
            <person name="Labutti K."/>
            <person name="Salamov A."/>
            <person name="Andreopoulos B."/>
            <person name="Baker S."/>
            <person name="Barry K."/>
            <person name="Bills G."/>
            <person name="Bluhm B."/>
            <person name="Cannon C."/>
            <person name="Castanera R."/>
            <person name="Culley D."/>
            <person name="Daum C."/>
            <person name="Ezra D."/>
            <person name="Gonzalez J."/>
            <person name="Henrissat B."/>
            <person name="Kuo A."/>
            <person name="Liang C."/>
            <person name="Lipzen A."/>
            <person name="Lutzoni F."/>
            <person name="Magnuson J."/>
            <person name="Mondo S."/>
            <person name="Nolan M."/>
            <person name="Ohm R."/>
            <person name="Pangilinan J."/>
            <person name="Park H.-J."/>
            <person name="Ramirez L."/>
            <person name="Alfaro M."/>
            <person name="Sun H."/>
            <person name="Tritt A."/>
            <person name="Yoshinaga Y."/>
            <person name="Zwiers L.-H."/>
            <person name="Turgeon B."/>
            <person name="Goodwin S."/>
            <person name="Spatafora J."/>
            <person name="Crous P."/>
            <person name="Grigoriev I."/>
        </authorList>
    </citation>
    <scope>NUCLEOTIDE SEQUENCE</scope>
    <source>
        <strain evidence="2">CBS 675.92</strain>
    </source>
</reference>
<dbReference type="Proteomes" id="UP000800035">
    <property type="component" value="Unassembled WGS sequence"/>
</dbReference>
<dbReference type="EMBL" id="ML977037">
    <property type="protein sequence ID" value="KAF1949471.1"/>
    <property type="molecule type" value="Genomic_DNA"/>
</dbReference>
<accession>A0A6A5TA56</accession>
<feature type="transmembrane region" description="Helical" evidence="1">
    <location>
        <begin position="20"/>
        <end position="42"/>
    </location>
</feature>
<evidence type="ECO:0000256" key="1">
    <source>
        <dbReference type="SAM" id="Phobius"/>
    </source>
</evidence>
<organism evidence="2 3">
    <name type="scientific">Byssothecium circinans</name>
    <dbReference type="NCBI Taxonomy" id="147558"/>
    <lineage>
        <taxon>Eukaryota</taxon>
        <taxon>Fungi</taxon>
        <taxon>Dikarya</taxon>
        <taxon>Ascomycota</taxon>
        <taxon>Pezizomycotina</taxon>
        <taxon>Dothideomycetes</taxon>
        <taxon>Pleosporomycetidae</taxon>
        <taxon>Pleosporales</taxon>
        <taxon>Massarineae</taxon>
        <taxon>Massarinaceae</taxon>
        <taxon>Byssothecium</taxon>
    </lineage>
</organism>
<keyword evidence="1" id="KW-0472">Membrane</keyword>
<evidence type="ECO:0000313" key="2">
    <source>
        <dbReference type="EMBL" id="KAF1949471.1"/>
    </source>
</evidence>
<protein>
    <submittedName>
        <fullName evidence="2">Uncharacterized protein</fullName>
    </submittedName>
</protein>